<comment type="caution">
    <text evidence="1">The sequence shown here is derived from an EMBL/GenBank/DDBJ whole genome shotgun (WGS) entry which is preliminary data.</text>
</comment>
<evidence type="ECO:0000313" key="2">
    <source>
        <dbReference type="Proteomes" id="UP000283003"/>
    </source>
</evidence>
<dbReference type="RefSeq" id="WP_127613240.1">
    <property type="nucleotide sequence ID" value="NZ_RXOL01000006.1"/>
</dbReference>
<evidence type="ECO:0000313" key="1">
    <source>
        <dbReference type="EMBL" id="RVQ65729.1"/>
    </source>
</evidence>
<keyword evidence="2" id="KW-1185">Reference proteome</keyword>
<dbReference type="Proteomes" id="UP000283003">
    <property type="component" value="Unassembled WGS sequence"/>
</dbReference>
<proteinExistence type="predicted"/>
<reference evidence="1 2" key="1">
    <citation type="submission" date="2018-12" db="EMBL/GenBank/DDBJ databases">
        <title>Croceicoccus ponticola sp. nov., a lipolytic bacterium isolated from seawater.</title>
        <authorList>
            <person name="Yoon J.-H."/>
        </authorList>
    </citation>
    <scope>NUCLEOTIDE SEQUENCE [LARGE SCALE GENOMIC DNA]</scope>
    <source>
        <strain evidence="1 2">GM-16</strain>
    </source>
</reference>
<gene>
    <name evidence="1" type="ORF">EKN06_12400</name>
</gene>
<protein>
    <submittedName>
        <fullName evidence="1">Uncharacterized protein</fullName>
    </submittedName>
</protein>
<name>A0A437GVG5_9SPHN</name>
<accession>A0A437GVG5</accession>
<organism evidence="1 2">
    <name type="scientific">Croceicoccus ponticola</name>
    <dbReference type="NCBI Taxonomy" id="2217664"/>
    <lineage>
        <taxon>Bacteria</taxon>
        <taxon>Pseudomonadati</taxon>
        <taxon>Pseudomonadota</taxon>
        <taxon>Alphaproteobacteria</taxon>
        <taxon>Sphingomonadales</taxon>
        <taxon>Erythrobacteraceae</taxon>
        <taxon>Croceicoccus</taxon>
    </lineage>
</organism>
<dbReference type="EMBL" id="RXOL01000006">
    <property type="protein sequence ID" value="RVQ65729.1"/>
    <property type="molecule type" value="Genomic_DNA"/>
</dbReference>
<sequence length="64" mass="7239">MSDTPDFGRGPNGLALLCEHKLDELVAEKAECTDRQRVRAINKHMHTLRELLRFAKSRAGYTGN</sequence>
<dbReference type="AlphaFoldDB" id="A0A437GVG5"/>